<dbReference type="OrthoDB" id="1745817at2759"/>
<keyword evidence="3" id="KW-1185">Reference proteome</keyword>
<evidence type="ECO:0000313" key="2">
    <source>
        <dbReference type="EMBL" id="PWA71819.1"/>
    </source>
</evidence>
<dbReference type="EMBL" id="PKPP01003017">
    <property type="protein sequence ID" value="PWA71819.1"/>
    <property type="molecule type" value="Genomic_DNA"/>
</dbReference>
<protein>
    <submittedName>
        <fullName evidence="2">Uncharacterized protein</fullName>
    </submittedName>
</protein>
<sequence>MNRSFNVIPPAVGTKSAARIIDTRRREGKEVTAIYGFEIAHYCEKKNKMVNEEAEAVLKKLRSEEAAGSGTPVEICLKVLKHVPGHLRGCSAPKKEILAVENLRTTVELEKKKLAALEEEVQVLKEEQVKHQKEQASFKVEQYEMKKNMDLMMQEIKRLSGLVSQNSVS</sequence>
<dbReference type="AlphaFoldDB" id="A0A2U1NE91"/>
<keyword evidence="1" id="KW-0175">Coiled coil</keyword>
<gene>
    <name evidence="2" type="ORF">CTI12_AA277920</name>
</gene>
<evidence type="ECO:0000256" key="1">
    <source>
        <dbReference type="SAM" id="Coils"/>
    </source>
</evidence>
<feature type="coiled-coil region" evidence="1">
    <location>
        <begin position="100"/>
        <end position="134"/>
    </location>
</feature>
<proteinExistence type="predicted"/>
<comment type="caution">
    <text evidence="2">The sequence shown here is derived from an EMBL/GenBank/DDBJ whole genome shotgun (WGS) entry which is preliminary data.</text>
</comment>
<reference evidence="2 3" key="1">
    <citation type="journal article" date="2018" name="Mol. Plant">
        <title>The genome of Artemisia annua provides insight into the evolution of Asteraceae family and artemisinin biosynthesis.</title>
        <authorList>
            <person name="Shen Q."/>
            <person name="Zhang L."/>
            <person name="Liao Z."/>
            <person name="Wang S."/>
            <person name="Yan T."/>
            <person name="Shi P."/>
            <person name="Liu M."/>
            <person name="Fu X."/>
            <person name="Pan Q."/>
            <person name="Wang Y."/>
            <person name="Lv Z."/>
            <person name="Lu X."/>
            <person name="Zhang F."/>
            <person name="Jiang W."/>
            <person name="Ma Y."/>
            <person name="Chen M."/>
            <person name="Hao X."/>
            <person name="Li L."/>
            <person name="Tang Y."/>
            <person name="Lv G."/>
            <person name="Zhou Y."/>
            <person name="Sun X."/>
            <person name="Brodelius P.E."/>
            <person name="Rose J.K.C."/>
            <person name="Tang K."/>
        </authorList>
    </citation>
    <scope>NUCLEOTIDE SEQUENCE [LARGE SCALE GENOMIC DNA]</scope>
    <source>
        <strain evidence="3">cv. Huhao1</strain>
        <tissue evidence="2">Leaf</tissue>
    </source>
</reference>
<name>A0A2U1NE91_ARTAN</name>
<dbReference type="Proteomes" id="UP000245207">
    <property type="component" value="Unassembled WGS sequence"/>
</dbReference>
<organism evidence="2 3">
    <name type="scientific">Artemisia annua</name>
    <name type="common">Sweet wormwood</name>
    <dbReference type="NCBI Taxonomy" id="35608"/>
    <lineage>
        <taxon>Eukaryota</taxon>
        <taxon>Viridiplantae</taxon>
        <taxon>Streptophyta</taxon>
        <taxon>Embryophyta</taxon>
        <taxon>Tracheophyta</taxon>
        <taxon>Spermatophyta</taxon>
        <taxon>Magnoliopsida</taxon>
        <taxon>eudicotyledons</taxon>
        <taxon>Gunneridae</taxon>
        <taxon>Pentapetalae</taxon>
        <taxon>asterids</taxon>
        <taxon>campanulids</taxon>
        <taxon>Asterales</taxon>
        <taxon>Asteraceae</taxon>
        <taxon>Asteroideae</taxon>
        <taxon>Anthemideae</taxon>
        <taxon>Artemisiinae</taxon>
        <taxon>Artemisia</taxon>
    </lineage>
</organism>
<accession>A0A2U1NE91</accession>
<evidence type="ECO:0000313" key="3">
    <source>
        <dbReference type="Proteomes" id="UP000245207"/>
    </source>
</evidence>